<name>A0ABW2LL81_9PSEU</name>
<comment type="caution">
    <text evidence="6">The sequence shown here is derived from an EMBL/GenBank/DDBJ whole genome shotgun (WGS) entry which is preliminary data.</text>
</comment>
<feature type="compositionally biased region" description="Basic residues" evidence="4">
    <location>
        <begin position="78"/>
        <end position="87"/>
    </location>
</feature>
<evidence type="ECO:0000259" key="5">
    <source>
        <dbReference type="PROSITE" id="PS50949"/>
    </source>
</evidence>
<evidence type="ECO:0000256" key="3">
    <source>
        <dbReference type="ARBA" id="ARBA00023163"/>
    </source>
</evidence>
<feature type="domain" description="HTH gntR-type" evidence="5">
    <location>
        <begin position="5"/>
        <end position="73"/>
    </location>
</feature>
<dbReference type="Pfam" id="PF07702">
    <property type="entry name" value="UTRA"/>
    <property type="match status" value="1"/>
</dbReference>
<proteinExistence type="predicted"/>
<dbReference type="PROSITE" id="PS50949">
    <property type="entry name" value="HTH_GNTR"/>
    <property type="match status" value="1"/>
</dbReference>
<dbReference type="InterPro" id="IPR000524">
    <property type="entry name" value="Tscrpt_reg_HTH_GntR"/>
</dbReference>
<dbReference type="Gene3D" id="1.10.10.10">
    <property type="entry name" value="Winged helix-like DNA-binding domain superfamily/Winged helix DNA-binding domain"/>
    <property type="match status" value="1"/>
</dbReference>
<keyword evidence="1" id="KW-0805">Transcription regulation</keyword>
<dbReference type="InterPro" id="IPR050679">
    <property type="entry name" value="Bact_HTH_transcr_reg"/>
</dbReference>
<organism evidence="6 7">
    <name type="scientific">Saccharopolyspora griseoalba</name>
    <dbReference type="NCBI Taxonomy" id="1431848"/>
    <lineage>
        <taxon>Bacteria</taxon>
        <taxon>Bacillati</taxon>
        <taxon>Actinomycetota</taxon>
        <taxon>Actinomycetes</taxon>
        <taxon>Pseudonocardiales</taxon>
        <taxon>Pseudonocardiaceae</taxon>
        <taxon>Saccharopolyspora</taxon>
    </lineage>
</organism>
<dbReference type="RefSeq" id="WP_380667679.1">
    <property type="nucleotide sequence ID" value="NZ_JBHTCJ010000005.1"/>
</dbReference>
<dbReference type="InterPro" id="IPR028978">
    <property type="entry name" value="Chorismate_lyase_/UTRA_dom_sf"/>
</dbReference>
<evidence type="ECO:0000256" key="4">
    <source>
        <dbReference type="SAM" id="MobiDB-lite"/>
    </source>
</evidence>
<dbReference type="InterPro" id="IPR036390">
    <property type="entry name" value="WH_DNA-bd_sf"/>
</dbReference>
<dbReference type="Gene3D" id="3.40.1410.10">
    <property type="entry name" value="Chorismate lyase-like"/>
    <property type="match status" value="1"/>
</dbReference>
<feature type="region of interest" description="Disordered" evidence="4">
    <location>
        <begin position="78"/>
        <end position="101"/>
    </location>
</feature>
<dbReference type="SMART" id="SM00345">
    <property type="entry name" value="HTH_GNTR"/>
    <property type="match status" value="1"/>
</dbReference>
<dbReference type="CDD" id="cd07377">
    <property type="entry name" value="WHTH_GntR"/>
    <property type="match status" value="1"/>
</dbReference>
<dbReference type="SMART" id="SM00866">
    <property type="entry name" value="UTRA"/>
    <property type="match status" value="1"/>
</dbReference>
<dbReference type="SUPFAM" id="SSF64288">
    <property type="entry name" value="Chorismate lyase-like"/>
    <property type="match status" value="1"/>
</dbReference>
<dbReference type="SUPFAM" id="SSF46785">
    <property type="entry name" value="Winged helix' DNA-binding domain"/>
    <property type="match status" value="1"/>
</dbReference>
<dbReference type="InterPro" id="IPR011663">
    <property type="entry name" value="UTRA"/>
</dbReference>
<dbReference type="InterPro" id="IPR036388">
    <property type="entry name" value="WH-like_DNA-bd_sf"/>
</dbReference>
<dbReference type="Proteomes" id="UP001596504">
    <property type="component" value="Unassembled WGS sequence"/>
</dbReference>
<dbReference type="PANTHER" id="PTHR44846">
    <property type="entry name" value="MANNOSYL-D-GLYCERATE TRANSPORT/METABOLISM SYSTEM REPRESSOR MNGR-RELATED"/>
    <property type="match status" value="1"/>
</dbReference>
<dbReference type="Pfam" id="PF00392">
    <property type="entry name" value="GntR"/>
    <property type="match status" value="1"/>
</dbReference>
<dbReference type="EMBL" id="JBHTCJ010000005">
    <property type="protein sequence ID" value="MFC7342118.1"/>
    <property type="molecule type" value="Genomic_DNA"/>
</dbReference>
<sequence>MAERQSLSKQIAADLRSAILRGDLAPGAALPSERQIITQYGTTKATAGKAVGILVAEGLATAEFGRGTFVRQRPPLRRVSAARRHSAHRDTGKPVFDAGAIDQGRTPSRRMLFVGRQALPGAAARWLQAAPGDEAAVRRRLQLLDGEPVVLSTSYYPMWIAEGTGLERPEAIPEGPDELIEKLGHRFFRGIEVFSALMPTPEEVELLELQAGVPVVHMWDVDYDENGRTLQAAHDIYAADKHEFAYEWQEDDIKP</sequence>
<evidence type="ECO:0000313" key="7">
    <source>
        <dbReference type="Proteomes" id="UP001596504"/>
    </source>
</evidence>
<evidence type="ECO:0000256" key="1">
    <source>
        <dbReference type="ARBA" id="ARBA00023015"/>
    </source>
</evidence>
<accession>A0ABW2LL81</accession>
<reference evidence="7" key="1">
    <citation type="journal article" date="2019" name="Int. J. Syst. Evol. Microbiol.">
        <title>The Global Catalogue of Microorganisms (GCM) 10K type strain sequencing project: providing services to taxonomists for standard genome sequencing and annotation.</title>
        <authorList>
            <consortium name="The Broad Institute Genomics Platform"/>
            <consortium name="The Broad Institute Genome Sequencing Center for Infectious Disease"/>
            <person name="Wu L."/>
            <person name="Ma J."/>
        </authorList>
    </citation>
    <scope>NUCLEOTIDE SEQUENCE [LARGE SCALE GENOMIC DNA]</scope>
    <source>
        <strain evidence="7">WLHS5</strain>
    </source>
</reference>
<keyword evidence="7" id="KW-1185">Reference proteome</keyword>
<protein>
    <submittedName>
        <fullName evidence="6">GntR family transcriptional regulator</fullName>
    </submittedName>
</protein>
<gene>
    <name evidence="6" type="ORF">ACFQRI_11930</name>
</gene>
<evidence type="ECO:0000313" key="6">
    <source>
        <dbReference type="EMBL" id="MFC7342118.1"/>
    </source>
</evidence>
<dbReference type="PANTHER" id="PTHR44846:SF17">
    <property type="entry name" value="GNTR-FAMILY TRANSCRIPTIONAL REGULATOR"/>
    <property type="match status" value="1"/>
</dbReference>
<keyword evidence="3" id="KW-0804">Transcription</keyword>
<keyword evidence="2" id="KW-0238">DNA-binding</keyword>
<evidence type="ECO:0000256" key="2">
    <source>
        <dbReference type="ARBA" id="ARBA00023125"/>
    </source>
</evidence>